<evidence type="ECO:0000313" key="2">
    <source>
        <dbReference type="Proteomes" id="UP001460270"/>
    </source>
</evidence>
<organism evidence="1 2">
    <name type="scientific">Mugilogobius chulae</name>
    <name type="common">yellowstripe goby</name>
    <dbReference type="NCBI Taxonomy" id="88201"/>
    <lineage>
        <taxon>Eukaryota</taxon>
        <taxon>Metazoa</taxon>
        <taxon>Chordata</taxon>
        <taxon>Craniata</taxon>
        <taxon>Vertebrata</taxon>
        <taxon>Euteleostomi</taxon>
        <taxon>Actinopterygii</taxon>
        <taxon>Neopterygii</taxon>
        <taxon>Teleostei</taxon>
        <taxon>Neoteleostei</taxon>
        <taxon>Acanthomorphata</taxon>
        <taxon>Gobiaria</taxon>
        <taxon>Gobiiformes</taxon>
        <taxon>Gobioidei</taxon>
        <taxon>Gobiidae</taxon>
        <taxon>Gobionellinae</taxon>
        <taxon>Mugilogobius</taxon>
    </lineage>
</organism>
<name>A0AAW0PRA5_9GOBI</name>
<keyword evidence="2" id="KW-1185">Reference proteome</keyword>
<dbReference type="EMBL" id="JBBPFD010000005">
    <property type="protein sequence ID" value="KAK7925004.1"/>
    <property type="molecule type" value="Genomic_DNA"/>
</dbReference>
<dbReference type="AlphaFoldDB" id="A0AAW0PRA5"/>
<comment type="caution">
    <text evidence="1">The sequence shown here is derived from an EMBL/GenBank/DDBJ whole genome shotgun (WGS) entry which is preliminary data.</text>
</comment>
<dbReference type="Proteomes" id="UP001460270">
    <property type="component" value="Unassembled WGS sequence"/>
</dbReference>
<protein>
    <submittedName>
        <fullName evidence="1">Uncharacterized protein</fullName>
    </submittedName>
</protein>
<evidence type="ECO:0000313" key="1">
    <source>
        <dbReference type="EMBL" id="KAK7925004.1"/>
    </source>
</evidence>
<sequence length="137" mass="16166">MDEEDYIDSNYIWQRRISRVLHNSDISSRFPYAAALGVEFNPAFERSVKIPVDLLVNGVILDIHNFVRTLKKVACHHLFDILHFNFDLGLSSDSPECFNFAYTLYRAIKFCDVARKFRKYYRTFLCSRKLKIQSKCL</sequence>
<gene>
    <name evidence="1" type="ORF">WMY93_007314</name>
</gene>
<reference evidence="2" key="1">
    <citation type="submission" date="2024-04" db="EMBL/GenBank/DDBJ databases">
        <title>Salinicola lusitanus LLJ914,a marine bacterium isolated from the Okinawa Trough.</title>
        <authorList>
            <person name="Li J."/>
        </authorList>
    </citation>
    <scope>NUCLEOTIDE SEQUENCE [LARGE SCALE GENOMIC DNA]</scope>
</reference>
<accession>A0AAW0PRA5</accession>
<proteinExistence type="predicted"/>